<keyword evidence="3" id="KW-1185">Reference proteome</keyword>
<evidence type="ECO:0000313" key="3">
    <source>
        <dbReference type="Proteomes" id="UP000663570"/>
    </source>
</evidence>
<evidence type="ECO:0008006" key="4">
    <source>
        <dbReference type="Google" id="ProtNLM"/>
    </source>
</evidence>
<sequence length="129" mass="14599">MQLELLHDALRLDRRQEALWLAYTDRLQALLSDMQRPRAVSAQGDALHRVEDRIAPLRNRLAALDQISAAAGDLYRVLDERQRSVADEMLPATVPLLADRIEMENSRNSDMRGPGGGMQQGGQGQRRRR</sequence>
<dbReference type="Proteomes" id="UP000663570">
    <property type="component" value="Chromosome"/>
</dbReference>
<dbReference type="EMBL" id="CP071060">
    <property type="protein sequence ID" value="QSI77145.1"/>
    <property type="molecule type" value="Genomic_DNA"/>
</dbReference>
<name>A0ABX7M5Y0_9RHOO</name>
<protein>
    <recommendedName>
        <fullName evidence="4">Flagellar protein FlgN</fullName>
    </recommendedName>
</protein>
<feature type="region of interest" description="Disordered" evidence="1">
    <location>
        <begin position="102"/>
        <end position="129"/>
    </location>
</feature>
<evidence type="ECO:0000313" key="2">
    <source>
        <dbReference type="EMBL" id="QSI77145.1"/>
    </source>
</evidence>
<dbReference type="RefSeq" id="WP_206254678.1">
    <property type="nucleotide sequence ID" value="NZ_CP071060.1"/>
</dbReference>
<reference evidence="2 3" key="1">
    <citation type="submission" date="2021-02" db="EMBL/GenBank/DDBJ databases">
        <title>Niveibacterium changnyeongensis HC41.</title>
        <authorList>
            <person name="Kang M."/>
        </authorList>
    </citation>
    <scope>NUCLEOTIDE SEQUENCE [LARGE SCALE GENOMIC DNA]</scope>
    <source>
        <strain evidence="2 3">HC41</strain>
    </source>
</reference>
<accession>A0ABX7M5Y0</accession>
<proteinExistence type="predicted"/>
<feature type="compositionally biased region" description="Gly residues" evidence="1">
    <location>
        <begin position="113"/>
        <end position="129"/>
    </location>
</feature>
<evidence type="ECO:0000256" key="1">
    <source>
        <dbReference type="SAM" id="MobiDB-lite"/>
    </source>
</evidence>
<gene>
    <name evidence="2" type="ORF">JY500_00400</name>
</gene>
<organism evidence="2 3">
    <name type="scientific">Niveibacterium microcysteis</name>
    <dbReference type="NCBI Taxonomy" id="2811415"/>
    <lineage>
        <taxon>Bacteria</taxon>
        <taxon>Pseudomonadati</taxon>
        <taxon>Pseudomonadota</taxon>
        <taxon>Betaproteobacteria</taxon>
        <taxon>Rhodocyclales</taxon>
        <taxon>Rhodocyclaceae</taxon>
        <taxon>Niveibacterium</taxon>
    </lineage>
</organism>